<evidence type="ECO:0000259" key="3">
    <source>
        <dbReference type="PROSITE" id="PS51186"/>
    </source>
</evidence>
<dbReference type="GO" id="GO:0016747">
    <property type="term" value="F:acyltransferase activity, transferring groups other than amino-acyl groups"/>
    <property type="evidence" value="ECO:0007669"/>
    <property type="project" value="InterPro"/>
</dbReference>
<dbReference type="InterPro" id="IPR000182">
    <property type="entry name" value="GNAT_dom"/>
</dbReference>
<dbReference type="Proteomes" id="UP000252770">
    <property type="component" value="Unassembled WGS sequence"/>
</dbReference>
<protein>
    <submittedName>
        <fullName evidence="4">N-acetyltransferase</fullName>
    </submittedName>
</protein>
<evidence type="ECO:0000313" key="5">
    <source>
        <dbReference type="Proteomes" id="UP000252770"/>
    </source>
</evidence>
<reference evidence="4 5" key="1">
    <citation type="submission" date="2018-07" db="EMBL/GenBank/DDBJ databases">
        <title>Desertimonas flava gen. nov. sp. nov.</title>
        <authorList>
            <person name="Liu S."/>
        </authorList>
    </citation>
    <scope>NUCLEOTIDE SEQUENCE [LARGE SCALE GENOMIC DNA]</scope>
    <source>
        <strain evidence="4 5">16Sb5-5</strain>
    </source>
</reference>
<proteinExistence type="predicted"/>
<gene>
    <name evidence="4" type="ORF">DT076_14135</name>
</gene>
<dbReference type="PROSITE" id="PS51186">
    <property type="entry name" value="GNAT"/>
    <property type="match status" value="1"/>
</dbReference>
<keyword evidence="2" id="KW-0012">Acyltransferase</keyword>
<dbReference type="Pfam" id="PF00583">
    <property type="entry name" value="Acetyltransf_1"/>
    <property type="match status" value="1"/>
</dbReference>
<feature type="domain" description="N-acetyltransferase" evidence="3">
    <location>
        <begin position="1"/>
        <end position="144"/>
    </location>
</feature>
<dbReference type="InterPro" id="IPR050832">
    <property type="entry name" value="Bact_Acetyltransf"/>
</dbReference>
<dbReference type="AlphaFoldDB" id="A0A367YSQ1"/>
<accession>A0A367YSQ1</accession>
<dbReference type="SUPFAM" id="SSF55729">
    <property type="entry name" value="Acyl-CoA N-acyltransferases (Nat)"/>
    <property type="match status" value="1"/>
</dbReference>
<evidence type="ECO:0000313" key="4">
    <source>
        <dbReference type="EMBL" id="RCK68838.1"/>
    </source>
</evidence>
<organism evidence="4 5">
    <name type="scientific">Desertihabitans brevis</name>
    <dbReference type="NCBI Taxonomy" id="2268447"/>
    <lineage>
        <taxon>Bacteria</taxon>
        <taxon>Bacillati</taxon>
        <taxon>Actinomycetota</taxon>
        <taxon>Actinomycetes</taxon>
        <taxon>Propionibacteriales</taxon>
        <taxon>Propionibacteriaceae</taxon>
        <taxon>Desertihabitans</taxon>
    </lineage>
</organism>
<dbReference type="Gene3D" id="3.40.630.30">
    <property type="match status" value="1"/>
</dbReference>
<keyword evidence="5" id="KW-1185">Reference proteome</keyword>
<dbReference type="EMBL" id="QOUI01000009">
    <property type="protein sequence ID" value="RCK68838.1"/>
    <property type="molecule type" value="Genomic_DNA"/>
</dbReference>
<dbReference type="CDD" id="cd04301">
    <property type="entry name" value="NAT_SF"/>
    <property type="match status" value="1"/>
</dbReference>
<evidence type="ECO:0000256" key="1">
    <source>
        <dbReference type="ARBA" id="ARBA00022679"/>
    </source>
</evidence>
<dbReference type="InterPro" id="IPR016181">
    <property type="entry name" value="Acyl_CoA_acyltransferase"/>
</dbReference>
<name>A0A367YSQ1_9ACTN</name>
<dbReference type="PANTHER" id="PTHR43877">
    <property type="entry name" value="AMINOALKYLPHOSPHONATE N-ACETYLTRANSFERASE-RELATED-RELATED"/>
    <property type="match status" value="1"/>
</dbReference>
<keyword evidence="1 4" id="KW-0808">Transferase</keyword>
<evidence type="ECO:0000256" key="2">
    <source>
        <dbReference type="ARBA" id="ARBA00023315"/>
    </source>
</evidence>
<comment type="caution">
    <text evidence="4">The sequence shown here is derived from an EMBL/GenBank/DDBJ whole genome shotgun (WGS) entry which is preliminary data.</text>
</comment>
<sequence length="144" mass="16310">MLADTPLAFTETLETARRRSDEEWRERQRTRLAGPASRHVAAVDADGRWWGQMRVDVVDGQALLMSVWVHPDVRGAGVAELMLDDLAAHVRLTLGMPELYLEVHEDNPRAIAFYRRYGFVDTGERTPYPLPPGGQELRMRLALG</sequence>